<accession>A0A7W7REU2</accession>
<dbReference type="EMBL" id="JACHJT010000001">
    <property type="protein sequence ID" value="MBB4930636.1"/>
    <property type="molecule type" value="Genomic_DNA"/>
</dbReference>
<sequence length="87" mass="9569">MREHSGPIARTSGPWFGPGAFLVGDEIQPGTYYSEGELDGCYWERSDSAGEIIDNDFLTSGRRVQVTIAASDYSFNSRSCGTWRPVS</sequence>
<proteinExistence type="predicted"/>
<dbReference type="RefSeq" id="WP_184575966.1">
    <property type="nucleotide sequence ID" value="NZ_JACHJT010000001.1"/>
</dbReference>
<comment type="caution">
    <text evidence="1">The sequence shown here is derived from an EMBL/GenBank/DDBJ whole genome shotgun (WGS) entry which is preliminary data.</text>
</comment>
<gene>
    <name evidence="1" type="ORF">F4561_001456</name>
</gene>
<organism evidence="1 2">
    <name type="scientific">Lipingzhangella halophila</name>
    <dbReference type="NCBI Taxonomy" id="1783352"/>
    <lineage>
        <taxon>Bacteria</taxon>
        <taxon>Bacillati</taxon>
        <taxon>Actinomycetota</taxon>
        <taxon>Actinomycetes</taxon>
        <taxon>Streptosporangiales</taxon>
        <taxon>Nocardiopsidaceae</taxon>
        <taxon>Lipingzhangella</taxon>
    </lineage>
</organism>
<dbReference type="AlphaFoldDB" id="A0A7W7REU2"/>
<keyword evidence="2" id="KW-1185">Reference proteome</keyword>
<protein>
    <submittedName>
        <fullName evidence="1">Uncharacterized protein</fullName>
    </submittedName>
</protein>
<name>A0A7W7REU2_9ACTN</name>
<evidence type="ECO:0000313" key="1">
    <source>
        <dbReference type="EMBL" id="MBB4930636.1"/>
    </source>
</evidence>
<reference evidence="1 2" key="1">
    <citation type="submission" date="2020-08" db="EMBL/GenBank/DDBJ databases">
        <title>Sequencing the genomes of 1000 actinobacteria strains.</title>
        <authorList>
            <person name="Klenk H.-P."/>
        </authorList>
    </citation>
    <scope>NUCLEOTIDE SEQUENCE [LARGE SCALE GENOMIC DNA]</scope>
    <source>
        <strain evidence="1 2">DSM 102030</strain>
    </source>
</reference>
<dbReference type="Proteomes" id="UP000523007">
    <property type="component" value="Unassembled WGS sequence"/>
</dbReference>
<evidence type="ECO:0000313" key="2">
    <source>
        <dbReference type="Proteomes" id="UP000523007"/>
    </source>
</evidence>